<evidence type="ECO:0000256" key="4">
    <source>
        <dbReference type="ARBA" id="ARBA00023180"/>
    </source>
</evidence>
<dbReference type="GO" id="GO:0098609">
    <property type="term" value="P:cell-cell adhesion"/>
    <property type="evidence" value="ECO:0007669"/>
    <property type="project" value="TreeGrafter"/>
</dbReference>
<gene>
    <name evidence="7" type="ORF">FB461_1097</name>
</gene>
<evidence type="ECO:0000256" key="1">
    <source>
        <dbReference type="ARBA" id="ARBA00004479"/>
    </source>
</evidence>
<dbReference type="GO" id="GO:0005911">
    <property type="term" value="C:cell-cell junction"/>
    <property type="evidence" value="ECO:0007669"/>
    <property type="project" value="TreeGrafter"/>
</dbReference>
<dbReference type="RefSeq" id="WP_142119638.1">
    <property type="nucleotide sequence ID" value="NZ_BAAASV010000001.1"/>
</dbReference>
<dbReference type="Proteomes" id="UP000315389">
    <property type="component" value="Unassembled WGS sequence"/>
</dbReference>
<comment type="subcellular location">
    <subcellularLocation>
        <location evidence="1">Membrane</location>
        <topology evidence="1">Single-pass type I membrane protein</topology>
    </subcellularLocation>
</comment>
<comment type="caution">
    <text evidence="7">The sequence shown here is derived from an EMBL/GenBank/DDBJ whole genome shotgun (WGS) entry which is preliminary data.</text>
</comment>
<reference evidence="7 8" key="1">
    <citation type="submission" date="2019-06" db="EMBL/GenBank/DDBJ databases">
        <title>Sequencing the genomes of 1000 actinobacteria strains.</title>
        <authorList>
            <person name="Klenk H.-P."/>
        </authorList>
    </citation>
    <scope>NUCLEOTIDE SEQUENCE [LARGE SCALE GENOMIC DNA]</scope>
    <source>
        <strain evidence="7 8">DSM 4813</strain>
    </source>
</reference>
<evidence type="ECO:0000256" key="2">
    <source>
        <dbReference type="ARBA" id="ARBA00023136"/>
    </source>
</evidence>
<dbReference type="InterPro" id="IPR017868">
    <property type="entry name" value="Filamin/ABP280_repeat-like"/>
</dbReference>
<evidence type="ECO:0000259" key="6">
    <source>
        <dbReference type="PROSITE" id="PS50835"/>
    </source>
</evidence>
<dbReference type="Pfam" id="PF05345">
    <property type="entry name" value="He_PIG"/>
    <property type="match status" value="10"/>
</dbReference>
<dbReference type="EMBL" id="VFOS01000001">
    <property type="protein sequence ID" value="TQL64588.1"/>
    <property type="molecule type" value="Genomic_DNA"/>
</dbReference>
<organism evidence="7 8">
    <name type="scientific">Rarobacter faecitabidus</name>
    <dbReference type="NCBI Taxonomy" id="13243"/>
    <lineage>
        <taxon>Bacteria</taxon>
        <taxon>Bacillati</taxon>
        <taxon>Actinomycetota</taxon>
        <taxon>Actinomycetes</taxon>
        <taxon>Micrococcales</taxon>
        <taxon>Rarobacteraceae</taxon>
        <taxon>Rarobacter</taxon>
    </lineage>
</organism>
<dbReference type="GO" id="GO:0005886">
    <property type="term" value="C:plasma membrane"/>
    <property type="evidence" value="ECO:0007669"/>
    <property type="project" value="TreeGrafter"/>
</dbReference>
<dbReference type="InterPro" id="IPR022409">
    <property type="entry name" value="PKD/Chitinase_dom"/>
</dbReference>
<keyword evidence="5" id="KW-0393">Immunoglobulin domain</keyword>
<evidence type="ECO:0000313" key="7">
    <source>
        <dbReference type="EMBL" id="TQL64588.1"/>
    </source>
</evidence>
<dbReference type="Gene3D" id="2.60.40.2700">
    <property type="match status" value="2"/>
</dbReference>
<dbReference type="SUPFAM" id="SSF49313">
    <property type="entry name" value="Cadherin-like"/>
    <property type="match status" value="9"/>
</dbReference>
<proteinExistence type="predicted"/>
<name>A0A542ZW47_RARFA</name>
<dbReference type="InterPro" id="IPR007110">
    <property type="entry name" value="Ig-like_dom"/>
</dbReference>
<accession>A0A542ZW47</accession>
<evidence type="ECO:0000256" key="5">
    <source>
        <dbReference type="ARBA" id="ARBA00023319"/>
    </source>
</evidence>
<dbReference type="PANTHER" id="PTHR11640">
    <property type="entry name" value="NEPHRIN"/>
    <property type="match status" value="1"/>
</dbReference>
<dbReference type="PROSITE" id="PS50194">
    <property type="entry name" value="FILAMIN_REPEAT"/>
    <property type="match status" value="1"/>
</dbReference>
<keyword evidence="8" id="KW-1185">Reference proteome</keyword>
<keyword evidence="4" id="KW-0325">Glycoprotein</keyword>
<evidence type="ECO:0000313" key="8">
    <source>
        <dbReference type="Proteomes" id="UP000315389"/>
    </source>
</evidence>
<dbReference type="InterPro" id="IPR013783">
    <property type="entry name" value="Ig-like_fold"/>
</dbReference>
<dbReference type="GO" id="GO:0005509">
    <property type="term" value="F:calcium ion binding"/>
    <property type="evidence" value="ECO:0007669"/>
    <property type="project" value="InterPro"/>
</dbReference>
<sequence>MSADQYVRRGNSVRHRILSVLTALLMIIVGTVVVAPGAHAATIMIDDYAGTVLGSRSASTVGSGSFTQSGGLGVFTAQGAGNTAGSATISYAIPTRDLTDSGLNKQFFLEFTDINRTNRPNAWDTAANISISVTGGGITGVYSSGIANTDGPFNFVFNMDCNVTGGACFSPMPNFTSVTAISVTVAYPRNYDTSGGVLTAKLDQIRTTPLGGGVPAAPSVSISQPTGNPVYVKQGDTLTFPVTVSLGQGATLVNGLASNEVSLSGTAGGTISSVTGSGTSYTVTVTGISTSGTVKVNVVAGAIVDSWDQVNAASSSNSVNVVYVVPPVFRPPASFTWVKGQAATGSINVQSADPNVAYALDTGSLPTGVSLNSSTGALTGTPTATGSFSPQIKATNIAGSATASFSIQVNEVPAITSTSTATFMAGQAGSFSVTATGIPQSSITIGSLPAGLSVATQSGSTRVISGTPTTPGSTVVSVDATNSAGSVHQDLTVNVNQRPIFGVAPTSQNLLVNQAAAVDLPFTAFPAPTASLATGSLPAGLSLSIVGGVARISGTPSLAAAGTHTLTVRLTNAHGSADHALTLNIGSPAAITSANTSTVTVGQPANIAVTASGVPTPAITVTGLPTGLTWTDNGTGAGSITGSVATTGTYSATVTAANSSGPNATQNLTIRVVQGPAITSAAAATLTQGTAASFTVTTTGYPTAAITRTGTLPSGMSFIDNGDGTAKLSGTPTQFGVFPLTITATNPDFPAVTQVLTITVHGAPVLAATPDRTGTTGTSLSFNLSATGLPVPSLTVAGLPSGLSSTDNGDGTITVSGTPAASAGGVYTVTVTATNSVGTVNRDFTLTVSQAPAITSAAGATLTRGIAGQFQFAATGYPAADIALTGSLPTGLTLGTSANGTRTLSGTPLQHGVFPLTVTASNGVGVEATQTFTLRVEGAPVLGTAPDRTAQTGISTDFAITSDALPIASFDVTGLPSGLAASEENGTLTISGTPAGGTGGNYDVNVTATNSVGSVGTSFTLTVRQPAAVTSAAATTLTRGSAGSFTVQTTGYPAPALDTTGMLPAGVTFHDNGNGTATLSGSPTEHGTFPVTITATGEVGEPAVQSFLLTVEGAPIIEQPADRVAQTGVPTQFSVVASAVPAATLNVTGLPAGLAFAEANGVAMISGTPSAGVGGTYQVSVTATNALGTDDSSFTLTVNQPPAMTSAVSATFTRGVAGSFTLSSTGYPAATLTIAGALPNGLTFEPGADGTAVLSGTPTEDGTFTPQVTAGNGIGTAVQQTLTVTVNGEPAVTGGVVIEGSGKAGEPLTIDSDLASSVAGAQLSGHWLRDGLVIPDADEATWTPSNSDAGSLITYEVTVTAPGFVPLTVPSVNDVEVIGIISAESLQVTGTPQVDELLSADLAGLDPSDSSVTFSWSIDGDVVASGPTYSPRAADVGSSIDVTAFVTRPNFQDLTVSESLSPVVVAQFATAPAVAWTGTAQVRQRLTAVTQDSVPAAEATALQWYANGEPIAGATQDELELSANLKGKRISVKVTVTRRGYAEAIATSTESGPVATDSAPAITLRSNATSLRRGAAARLTWSTSEATRVYAGGAWRGTVAASGSAAVTPTSIGANVYSISASNHIGTTTAQVVVKVRRPKAKVAISFPDRLYGVTTKVRVKIGGLDAGEAFKVRIGGIVVGKGRADAKGKATMAVRVPKRRAGGSKIINRSHIRVFGEEKDRQGIVKLRVTRHNLLAKKALKVRLGAKRVHASDSQTIVVRGLGRREPVTVVVNGIRVSKPNAKADVKGRYRVVLKNVGRNWGTRVVKVKAPLSARSKSVRFTVSAAS</sequence>
<dbReference type="Gene3D" id="2.60.40.10">
    <property type="entry name" value="Immunoglobulins"/>
    <property type="match status" value="11"/>
</dbReference>
<protein>
    <submittedName>
        <fullName evidence="7">Putative Ig domain-containing protein</fullName>
    </submittedName>
</protein>
<dbReference type="GO" id="GO:0050839">
    <property type="term" value="F:cell adhesion molecule binding"/>
    <property type="evidence" value="ECO:0007669"/>
    <property type="project" value="TreeGrafter"/>
</dbReference>
<dbReference type="SMART" id="SM00089">
    <property type="entry name" value="PKD"/>
    <property type="match status" value="4"/>
</dbReference>
<evidence type="ECO:0000256" key="3">
    <source>
        <dbReference type="ARBA" id="ARBA00023157"/>
    </source>
</evidence>
<dbReference type="OrthoDB" id="5135378at2"/>
<dbReference type="InterPro" id="IPR051275">
    <property type="entry name" value="Cell_adhesion_signaling"/>
</dbReference>
<dbReference type="InterPro" id="IPR015919">
    <property type="entry name" value="Cadherin-like_sf"/>
</dbReference>
<keyword evidence="3" id="KW-1015">Disulfide bond</keyword>
<feature type="domain" description="Ig-like" evidence="6">
    <location>
        <begin position="588"/>
        <end position="669"/>
    </location>
</feature>
<dbReference type="GO" id="GO:0005975">
    <property type="term" value="P:carbohydrate metabolic process"/>
    <property type="evidence" value="ECO:0007669"/>
    <property type="project" value="UniProtKB-ARBA"/>
</dbReference>
<dbReference type="PROSITE" id="PS50835">
    <property type="entry name" value="IG_LIKE"/>
    <property type="match status" value="1"/>
</dbReference>
<keyword evidence="2" id="KW-0472">Membrane</keyword>
<dbReference type="PANTHER" id="PTHR11640:SF31">
    <property type="entry name" value="IRREGULAR CHIASM C-ROUGHEST PROTEIN-RELATED"/>
    <property type="match status" value="1"/>
</dbReference>